<proteinExistence type="predicted"/>
<evidence type="ECO:0000313" key="8">
    <source>
        <dbReference type="EMBL" id="CEQ41651.1"/>
    </source>
</evidence>
<dbReference type="PANTHER" id="PTHR31310:SF11">
    <property type="entry name" value="INOSITOL PHOSPHORYLCERAMIDE SYNTHASE CATALYTIC SUBUNIT AUR1"/>
    <property type="match status" value="1"/>
</dbReference>
<evidence type="ECO:0000256" key="6">
    <source>
        <dbReference type="SAM" id="Phobius"/>
    </source>
</evidence>
<dbReference type="GO" id="GO:0016020">
    <property type="term" value="C:membrane"/>
    <property type="evidence" value="ECO:0007669"/>
    <property type="project" value="UniProtKB-SubCell"/>
</dbReference>
<keyword evidence="2 6" id="KW-0812">Transmembrane</keyword>
<feature type="transmembrane region" description="Helical" evidence="6">
    <location>
        <begin position="322"/>
        <end position="338"/>
    </location>
</feature>
<dbReference type="Proteomes" id="UP000243876">
    <property type="component" value="Unassembled WGS sequence"/>
</dbReference>
<feature type="non-terminal residue" evidence="8">
    <location>
        <position position="1"/>
    </location>
</feature>
<protein>
    <submittedName>
        <fullName evidence="8">SPOSA6832_03379-mRNA-1:cds</fullName>
    </submittedName>
</protein>
<evidence type="ECO:0000256" key="4">
    <source>
        <dbReference type="ARBA" id="ARBA00023136"/>
    </source>
</evidence>
<keyword evidence="4 6" id="KW-0472">Membrane</keyword>
<dbReference type="OrthoDB" id="5784at2759"/>
<evidence type="ECO:0000256" key="2">
    <source>
        <dbReference type="ARBA" id="ARBA00022692"/>
    </source>
</evidence>
<dbReference type="SUPFAM" id="SSF48317">
    <property type="entry name" value="Acid phosphatase/Vanadium-dependent haloperoxidase"/>
    <property type="match status" value="1"/>
</dbReference>
<gene>
    <name evidence="8" type="primary">SPOSA6832_03379</name>
</gene>
<feature type="transmembrane region" description="Helical" evidence="6">
    <location>
        <begin position="101"/>
        <end position="123"/>
    </location>
</feature>
<feature type="region of interest" description="Disordered" evidence="5">
    <location>
        <begin position="414"/>
        <end position="477"/>
    </location>
</feature>
<organism evidence="8 9">
    <name type="scientific">Sporidiobolus salmonicolor</name>
    <name type="common">Yeast-like fungus</name>
    <name type="synonym">Sporobolomyces salmonicolor</name>
    <dbReference type="NCBI Taxonomy" id="5005"/>
    <lineage>
        <taxon>Eukaryota</taxon>
        <taxon>Fungi</taxon>
        <taxon>Dikarya</taxon>
        <taxon>Basidiomycota</taxon>
        <taxon>Pucciniomycotina</taxon>
        <taxon>Microbotryomycetes</taxon>
        <taxon>Sporidiobolales</taxon>
        <taxon>Sporidiobolaceae</taxon>
        <taxon>Sporobolomyces</taxon>
    </lineage>
</organism>
<dbReference type="AlphaFoldDB" id="A0A0D6EP53"/>
<dbReference type="GO" id="GO:0070916">
    <property type="term" value="C:inositol phosphoceramide synthase complex"/>
    <property type="evidence" value="ECO:0007669"/>
    <property type="project" value="TreeGrafter"/>
</dbReference>
<evidence type="ECO:0000313" key="9">
    <source>
        <dbReference type="Proteomes" id="UP000243876"/>
    </source>
</evidence>
<feature type="domain" description="Phosphatidic acid phosphatase type 2/haloperoxidase" evidence="7">
    <location>
        <begin position="224"/>
        <end position="361"/>
    </location>
</feature>
<dbReference type="GO" id="GO:0030148">
    <property type="term" value="P:sphingolipid biosynthetic process"/>
    <property type="evidence" value="ECO:0007669"/>
    <property type="project" value="TreeGrafter"/>
</dbReference>
<evidence type="ECO:0000256" key="3">
    <source>
        <dbReference type="ARBA" id="ARBA00022989"/>
    </source>
</evidence>
<accession>A0A0D6EP53</accession>
<dbReference type="InterPro" id="IPR052185">
    <property type="entry name" value="IPC_Synthase-Related"/>
</dbReference>
<dbReference type="InterPro" id="IPR026841">
    <property type="entry name" value="Aur1/Ipt1"/>
</dbReference>
<dbReference type="GO" id="GO:0006676">
    <property type="term" value="P:mannosyl diphosphorylinositol ceramide metabolic process"/>
    <property type="evidence" value="ECO:0007669"/>
    <property type="project" value="TreeGrafter"/>
</dbReference>
<keyword evidence="9" id="KW-1185">Reference proteome</keyword>
<dbReference type="Gene3D" id="1.20.144.10">
    <property type="entry name" value="Phosphatidic acid phosphatase type 2/haloperoxidase"/>
    <property type="match status" value="1"/>
</dbReference>
<evidence type="ECO:0000259" key="7">
    <source>
        <dbReference type="SMART" id="SM00014"/>
    </source>
</evidence>
<dbReference type="Pfam" id="PF14378">
    <property type="entry name" value="PAP2_3"/>
    <property type="match status" value="1"/>
</dbReference>
<keyword evidence="3 6" id="KW-1133">Transmembrane helix</keyword>
<dbReference type="InterPro" id="IPR000326">
    <property type="entry name" value="PAP2/HPO"/>
</dbReference>
<name>A0A0D6EP53_SPOSA</name>
<evidence type="ECO:0000256" key="5">
    <source>
        <dbReference type="SAM" id="MobiDB-lite"/>
    </source>
</evidence>
<dbReference type="CDD" id="cd03386">
    <property type="entry name" value="PAP2_Aur1_like"/>
    <property type="match status" value="1"/>
</dbReference>
<evidence type="ECO:0000256" key="1">
    <source>
        <dbReference type="ARBA" id="ARBA00004141"/>
    </source>
</evidence>
<comment type="subcellular location">
    <subcellularLocation>
        <location evidence="1">Membrane</location>
        <topology evidence="1">Multi-pass membrane protein</topology>
    </subcellularLocation>
</comment>
<dbReference type="SMART" id="SM00014">
    <property type="entry name" value="acidPPc"/>
    <property type="match status" value="1"/>
</dbReference>
<feature type="transmembrane region" description="Helical" evidence="6">
    <location>
        <begin position="226"/>
        <end position="245"/>
    </location>
</feature>
<dbReference type="InterPro" id="IPR036938">
    <property type="entry name" value="PAP2/HPO_sf"/>
</dbReference>
<feature type="transmembrane region" description="Helical" evidence="6">
    <location>
        <begin position="163"/>
        <end position="180"/>
    </location>
</feature>
<feature type="transmembrane region" description="Helical" evidence="6">
    <location>
        <begin position="135"/>
        <end position="151"/>
    </location>
</feature>
<dbReference type="PANTHER" id="PTHR31310">
    <property type="match status" value="1"/>
</dbReference>
<reference evidence="9" key="1">
    <citation type="submission" date="2015-02" db="EMBL/GenBank/DDBJ databases">
        <authorList>
            <person name="Gon?alves P."/>
        </authorList>
    </citation>
    <scope>NUCLEOTIDE SEQUENCE [LARGE SCALE GENOMIC DNA]</scope>
</reference>
<dbReference type="EMBL" id="CENE01000016">
    <property type="protein sequence ID" value="CEQ41651.1"/>
    <property type="molecule type" value="Genomic_DNA"/>
</dbReference>
<sequence length="477" mass="52770">MRLYLPAPLRDHLLGAVSRLEISFDVKLSIRRLKRYGWQWGRDWEYLVVGSAFLNVRASCIGHLDASSTSQLETMLAVLSHHCAQLSPHVILTSFAERKQLAAFSLMVMAQPLLFKLFLIAAYTTALLVPFTSQFFLPATPVFSWLLFFYSSQFIPKSYRPHIWVSVLPTLESILYGANISDLLTRWTNPVLDVMAWVPYGVVHFVAPFVVAAVLFVFSPPGAVKFWAAAFGYMNLVGVMIQIAFPCAPPWYELREGLVPANYNMRGSAGGLARIDSIFGGHGYENTFSGAPVPFGAFPSLHAGCSTMEALFLSHFFPKGRVFYWIYVFWLYWSTMYLTHHYLIDLVAGGSLTCAFFYYYLSKMPDELRHPTTHGASSTPYRSGLATAIPLDEESGLPKTFAHYANGSGNGHANGYGGWEDDDEDGFDGASEAGEEAMLMNGGPGAADRGRDSMDVPAQGDLGSNPKSSSPGRYLRN</sequence>
<feature type="transmembrane region" description="Helical" evidence="6">
    <location>
        <begin position="200"/>
        <end position="219"/>
    </location>
</feature>